<accession>A0A1H7SMJ8</accession>
<organism evidence="2 3">
    <name type="scientific">Haloferax larsenii</name>
    <dbReference type="NCBI Taxonomy" id="302484"/>
    <lineage>
        <taxon>Archaea</taxon>
        <taxon>Methanobacteriati</taxon>
        <taxon>Methanobacteriota</taxon>
        <taxon>Stenosarchaea group</taxon>
        <taxon>Halobacteria</taxon>
        <taxon>Halobacteriales</taxon>
        <taxon>Haloferacaceae</taxon>
        <taxon>Haloferax</taxon>
    </lineage>
</organism>
<sequence>MSDEGDRTTVQTYVPSHQKDIWKEHADQLGMSQSEFVRTMVQAGRANFDVPERGGEAASTPGVGGSKAPLQNGGSNQNKSDGNNGGLSDRVVDALETQSYQSWDDLVSTLTENIEDRLESTLQELQSSGRVVYSGRHGGYTLAEDDGR</sequence>
<dbReference type="RefSeq" id="WP_074795437.1">
    <property type="nucleotide sequence ID" value="NZ_FOAD01000007.1"/>
</dbReference>
<dbReference type="InterPro" id="IPR043828">
    <property type="entry name" value="DUF5805"/>
</dbReference>
<protein>
    <submittedName>
        <fullName evidence="2">Uncharacterized protein</fullName>
    </submittedName>
</protein>
<dbReference type="Proteomes" id="UP000183894">
    <property type="component" value="Unassembled WGS sequence"/>
</dbReference>
<evidence type="ECO:0000313" key="2">
    <source>
        <dbReference type="EMBL" id="SEL73346.1"/>
    </source>
</evidence>
<feature type="compositionally biased region" description="Polar residues" evidence="1">
    <location>
        <begin position="72"/>
        <end position="82"/>
    </location>
</feature>
<reference evidence="2 3" key="1">
    <citation type="submission" date="2016-10" db="EMBL/GenBank/DDBJ databases">
        <authorList>
            <person name="de Groot N.N."/>
        </authorList>
    </citation>
    <scope>NUCLEOTIDE SEQUENCE [LARGE SCALE GENOMIC DNA]</scope>
    <source>
        <strain evidence="2 3">CDM_5</strain>
    </source>
</reference>
<evidence type="ECO:0000313" key="3">
    <source>
        <dbReference type="Proteomes" id="UP000183894"/>
    </source>
</evidence>
<feature type="region of interest" description="Disordered" evidence="1">
    <location>
        <begin position="47"/>
        <end position="90"/>
    </location>
</feature>
<dbReference type="OrthoDB" id="210343at2157"/>
<dbReference type="Pfam" id="PF19121">
    <property type="entry name" value="DUF5805"/>
    <property type="match status" value="1"/>
</dbReference>
<name>A0A1H7SMJ8_HALLR</name>
<gene>
    <name evidence="2" type="ORF">SAMN04488691_107128</name>
</gene>
<evidence type="ECO:0000256" key="1">
    <source>
        <dbReference type="SAM" id="MobiDB-lite"/>
    </source>
</evidence>
<proteinExistence type="predicted"/>
<dbReference type="EMBL" id="FOAD01000007">
    <property type="protein sequence ID" value="SEL73346.1"/>
    <property type="molecule type" value="Genomic_DNA"/>
</dbReference>
<dbReference type="AlphaFoldDB" id="A0A1H7SMJ8"/>